<feature type="transmembrane region" description="Helical" evidence="4">
    <location>
        <begin position="138"/>
        <end position="156"/>
    </location>
</feature>
<dbReference type="EMBL" id="MGJP01000017">
    <property type="protein sequence ID" value="OGN10066.1"/>
    <property type="molecule type" value="Genomic_DNA"/>
</dbReference>
<gene>
    <name evidence="5" type="ORF">A3J46_06905</name>
</gene>
<feature type="transmembrane region" description="Helical" evidence="4">
    <location>
        <begin position="201"/>
        <end position="221"/>
    </location>
</feature>
<feature type="transmembrane region" description="Helical" evidence="4">
    <location>
        <begin position="163"/>
        <end position="189"/>
    </location>
</feature>
<keyword evidence="4" id="KW-0472">Membrane</keyword>
<feature type="transmembrane region" description="Helical" evidence="4">
    <location>
        <begin position="241"/>
        <end position="259"/>
    </location>
</feature>
<dbReference type="Gene3D" id="1.25.40.10">
    <property type="entry name" value="Tetratricopeptide repeat domain"/>
    <property type="match status" value="1"/>
</dbReference>
<reference evidence="5 6" key="1">
    <citation type="journal article" date="2016" name="Nat. Commun.">
        <title>Thousands of microbial genomes shed light on interconnected biogeochemical processes in an aquifer system.</title>
        <authorList>
            <person name="Anantharaman K."/>
            <person name="Brown C.T."/>
            <person name="Hug L.A."/>
            <person name="Sharon I."/>
            <person name="Castelle C.J."/>
            <person name="Probst A.J."/>
            <person name="Thomas B.C."/>
            <person name="Singh A."/>
            <person name="Wilkins M.J."/>
            <person name="Karaoz U."/>
            <person name="Brodie E.L."/>
            <person name="Williams K.H."/>
            <person name="Hubbard S.S."/>
            <person name="Banfield J.F."/>
        </authorList>
    </citation>
    <scope>NUCLEOTIDE SEQUENCE [LARGE SCALE GENOMIC DNA]</scope>
</reference>
<evidence type="ECO:0000256" key="2">
    <source>
        <dbReference type="ARBA" id="ARBA00022803"/>
    </source>
</evidence>
<dbReference type="Proteomes" id="UP000177167">
    <property type="component" value="Unassembled WGS sequence"/>
</dbReference>
<keyword evidence="2 3" id="KW-0802">TPR repeat</keyword>
<dbReference type="SMART" id="SM00028">
    <property type="entry name" value="TPR"/>
    <property type="match status" value="3"/>
</dbReference>
<accession>A0A1F8FCT3</accession>
<evidence type="ECO:0000313" key="6">
    <source>
        <dbReference type="Proteomes" id="UP000177167"/>
    </source>
</evidence>
<protein>
    <submittedName>
        <fullName evidence="5">Uncharacterized protein</fullName>
    </submittedName>
</protein>
<feature type="transmembrane region" description="Helical" evidence="4">
    <location>
        <begin position="336"/>
        <end position="355"/>
    </location>
</feature>
<feature type="transmembrane region" description="Helical" evidence="4">
    <location>
        <begin position="367"/>
        <end position="388"/>
    </location>
</feature>
<keyword evidence="4" id="KW-0812">Transmembrane</keyword>
<feature type="transmembrane region" description="Helical" evidence="4">
    <location>
        <begin position="279"/>
        <end position="302"/>
    </location>
</feature>
<organism evidence="5 6">
    <name type="scientific">Candidatus Yanofskybacteria bacterium RIFCSPHIGHO2_02_FULL_41_11</name>
    <dbReference type="NCBI Taxonomy" id="1802675"/>
    <lineage>
        <taxon>Bacteria</taxon>
        <taxon>Candidatus Yanofskyibacteriota</taxon>
    </lineage>
</organism>
<sequence length="598" mass="67846">MRRNKDFILAGVLAIVLSFALFGNGIVGDFVFDDTIVIVGNPLIGDPSKFTEIFTTPYFAYQPRPGLYRPLTIASHSLNAFVFGQSPISFHIVNILLHALASFLVFVFIYRLSDRITASLGSLIFMFLPIHVEAVTSIVGRAEILSFIFTLGALLLSIKKRYIFASLLFFMGLLSKETAIAFLPIFLFLDFFWHKKTAKSVFKSLLFLVPSLGVYALLRYVALGQYFLKNDATPIYNPIKFAPFLSGIWTSFKVFYLYIQKSLYPISLSADYSFNQIPLVGNFLSSIETMLGIVVLIGLLFLLFRSKNLLVKLGIVIFIASYFVVSNWVFKTGTIMAERLMYMPSLGLAMLAAVIMQNLKLKAQNKVLFFALHFSLCALFLWYGWLVIDRNKDWLSNKNLYESSYVAAPKSVVNQTNKAYLDFVEGKYPDAELRLKEVIVQAPEHVPALNLAAQNYKKLGELKKAEELWKEAIRLRDDYLRAYLSLGILYYENGYFASAEKVLTEAVEIYPRWSEVLFLALAKISLDKNDEAIQLISAYSGTNPAEKELKFALGLAYFKKGETDKAFQYFEQVKDPKVKMEDFLKTFQGSEVIILGEF</sequence>
<evidence type="ECO:0000256" key="3">
    <source>
        <dbReference type="PROSITE-ProRule" id="PRU00339"/>
    </source>
</evidence>
<evidence type="ECO:0000313" key="5">
    <source>
        <dbReference type="EMBL" id="OGN10066.1"/>
    </source>
</evidence>
<feature type="repeat" description="TPR" evidence="3">
    <location>
        <begin position="480"/>
        <end position="513"/>
    </location>
</feature>
<dbReference type="PANTHER" id="PTHR44227:SF3">
    <property type="entry name" value="PROTEIN O-MANNOSYL-TRANSFERASE TMTC4"/>
    <property type="match status" value="1"/>
</dbReference>
<proteinExistence type="predicted"/>
<feature type="transmembrane region" description="Helical" evidence="4">
    <location>
        <begin position="116"/>
        <end position="132"/>
    </location>
</feature>
<feature type="transmembrane region" description="Helical" evidence="4">
    <location>
        <begin position="88"/>
        <end position="109"/>
    </location>
</feature>
<comment type="caution">
    <text evidence="5">The sequence shown here is derived from an EMBL/GenBank/DDBJ whole genome shotgun (WGS) entry which is preliminary data.</text>
</comment>
<dbReference type="PANTHER" id="PTHR44227">
    <property type="match status" value="1"/>
</dbReference>
<dbReference type="InterPro" id="IPR019734">
    <property type="entry name" value="TPR_rpt"/>
</dbReference>
<evidence type="ECO:0000256" key="1">
    <source>
        <dbReference type="ARBA" id="ARBA00022737"/>
    </source>
</evidence>
<keyword evidence="1" id="KW-0677">Repeat</keyword>
<feature type="transmembrane region" description="Helical" evidence="4">
    <location>
        <begin position="309"/>
        <end position="330"/>
    </location>
</feature>
<dbReference type="Pfam" id="PF13432">
    <property type="entry name" value="TPR_16"/>
    <property type="match status" value="2"/>
</dbReference>
<feature type="transmembrane region" description="Helical" evidence="4">
    <location>
        <begin position="7"/>
        <end position="27"/>
    </location>
</feature>
<keyword evidence="4" id="KW-1133">Transmembrane helix</keyword>
<evidence type="ECO:0000256" key="4">
    <source>
        <dbReference type="SAM" id="Phobius"/>
    </source>
</evidence>
<name>A0A1F8FCT3_9BACT</name>
<dbReference type="InterPro" id="IPR011990">
    <property type="entry name" value="TPR-like_helical_dom_sf"/>
</dbReference>
<dbReference type="SUPFAM" id="SSF48452">
    <property type="entry name" value="TPR-like"/>
    <property type="match status" value="1"/>
</dbReference>
<dbReference type="InterPro" id="IPR052346">
    <property type="entry name" value="O-mannosyl-transferase_TMTC"/>
</dbReference>
<dbReference type="AlphaFoldDB" id="A0A1F8FCT3"/>
<dbReference type="PROSITE" id="PS50005">
    <property type="entry name" value="TPR"/>
    <property type="match status" value="1"/>
</dbReference>